<name>A0A7M4DM59_9MICO</name>
<accession>A0A7M4DM59</accession>
<proteinExistence type="predicted"/>
<evidence type="ECO:0000313" key="1">
    <source>
        <dbReference type="EMBL" id="VZO38391.1"/>
    </source>
</evidence>
<dbReference type="AlphaFoldDB" id="A0A7M4DM59"/>
<dbReference type="Proteomes" id="UP000419743">
    <property type="component" value="Unassembled WGS sequence"/>
</dbReference>
<dbReference type="Gene3D" id="3.30.450.380">
    <property type="match status" value="1"/>
</dbReference>
<sequence>MDASLPGGDRLHAVIPDVTRRPWAINVRKYVVRAKLVADLVSLGSLTAAAATFLEAAWCPA</sequence>
<gene>
    <name evidence="1" type="ORF">HALOF300_03227</name>
</gene>
<reference evidence="1 2" key="1">
    <citation type="submission" date="2019-11" db="EMBL/GenBank/DDBJ databases">
        <authorList>
            <person name="Criscuolo A."/>
        </authorList>
    </citation>
    <scope>NUCLEOTIDE SEQUENCE [LARGE SCALE GENOMIC DNA]</scope>
    <source>
        <strain evidence="1">CIP111667</strain>
    </source>
</reference>
<keyword evidence="2" id="KW-1185">Reference proteome</keyword>
<comment type="caution">
    <text evidence="1">The sequence shown here is derived from an EMBL/GenBank/DDBJ whole genome shotgun (WGS) entry which is preliminary data.</text>
</comment>
<protein>
    <submittedName>
        <fullName evidence="1">Uncharacterized protein</fullName>
    </submittedName>
</protein>
<evidence type="ECO:0000313" key="2">
    <source>
        <dbReference type="Proteomes" id="UP000419743"/>
    </source>
</evidence>
<dbReference type="EMBL" id="CACRYJ010000046">
    <property type="protein sequence ID" value="VZO38391.1"/>
    <property type="molecule type" value="Genomic_DNA"/>
</dbReference>
<organism evidence="1 2">
    <name type="scientific">Occultella aeris</name>
    <dbReference type="NCBI Taxonomy" id="2761496"/>
    <lineage>
        <taxon>Bacteria</taxon>
        <taxon>Bacillati</taxon>
        <taxon>Actinomycetota</taxon>
        <taxon>Actinomycetes</taxon>
        <taxon>Micrococcales</taxon>
        <taxon>Ruaniaceae</taxon>
        <taxon>Occultella</taxon>
    </lineage>
</organism>